<proteinExistence type="predicted"/>
<keyword evidence="2" id="KW-1185">Reference proteome</keyword>
<accession>A0A1T4RBM2</accession>
<dbReference type="STRING" id="225324.SAMN02745126_03750"/>
<protein>
    <submittedName>
        <fullName evidence="1">Uncharacterized protein</fullName>
    </submittedName>
</protein>
<dbReference type="RefSeq" id="WP_085935414.1">
    <property type="nucleotide sequence ID" value="NZ_FUWJ01000004.1"/>
</dbReference>
<evidence type="ECO:0000313" key="2">
    <source>
        <dbReference type="Proteomes" id="UP000190092"/>
    </source>
</evidence>
<dbReference type="OrthoDB" id="7355898at2"/>
<reference evidence="2" key="1">
    <citation type="submission" date="2017-02" db="EMBL/GenBank/DDBJ databases">
        <authorList>
            <person name="Varghese N."/>
            <person name="Submissions S."/>
        </authorList>
    </citation>
    <scope>NUCLEOTIDE SEQUENCE [LARGE SCALE GENOMIC DNA]</scope>
    <source>
        <strain evidence="2">ATCC 27094</strain>
    </source>
</reference>
<gene>
    <name evidence="1" type="ORF">SAMN02745126_03750</name>
</gene>
<organism evidence="1 2">
    <name type="scientific">Enhydrobacter aerosaccus</name>
    <dbReference type="NCBI Taxonomy" id="225324"/>
    <lineage>
        <taxon>Bacteria</taxon>
        <taxon>Pseudomonadati</taxon>
        <taxon>Pseudomonadota</taxon>
        <taxon>Alphaproteobacteria</taxon>
        <taxon>Hyphomicrobiales</taxon>
        <taxon>Enhydrobacter</taxon>
    </lineage>
</organism>
<dbReference type="AlphaFoldDB" id="A0A1T4RBM2"/>
<name>A0A1T4RBM2_9HYPH</name>
<dbReference type="Proteomes" id="UP000190092">
    <property type="component" value="Unassembled WGS sequence"/>
</dbReference>
<dbReference type="EMBL" id="FUWJ01000004">
    <property type="protein sequence ID" value="SKA13307.1"/>
    <property type="molecule type" value="Genomic_DNA"/>
</dbReference>
<evidence type="ECO:0000313" key="1">
    <source>
        <dbReference type="EMBL" id="SKA13307.1"/>
    </source>
</evidence>
<sequence length="329" mass="37840">MTTQRRRFILQAIHPDYGCPAFETLFTVDRLEELQSLLGEGAKDDPDLRMHYRLEPEEAIAIAKRFAPGFEANGRVAYLDPWAGDRETPYLLHGGYELVLMLDGRKPFARMGTYRYPPERFPGEELFDVHVALGRLHKEVMVEPFLQPDGADGTGAGEGFRTVFYTLKGEEWRIPAWKLASKATGGEGWNDTLERLEGLLLGYEDWQNDWHIGQRRARQRKFGTSLVYLAVTAEELETIRTLGFRALPSMGRSLDLVSAFDEEPDDQEPRRLMEAQGRVALVRVRVNTRSFLDLVEDKRQRFHRLPEERLKDLNLTLVEPIEIVSHEGR</sequence>